<dbReference type="EMBL" id="HG316457">
    <property type="protein sequence ID" value="CDF89716.1"/>
    <property type="molecule type" value="Genomic_DNA"/>
</dbReference>
<proteinExistence type="predicted"/>
<evidence type="ECO:0000259" key="1">
    <source>
        <dbReference type="PROSITE" id="PS50048"/>
    </source>
</evidence>
<sequence>MVATKYNYKSSAGHEENEKRALRSCVRCRKNKTKCDSMERRPNPCTSCMRKGVECHLDYVTPPQRSKEMKSLYESIRFASDKISTLCMVYDDFMKKFHLNHMRGTRRGIDCNKFPTRILKVKEQFFSFNLNPVDGSLYLNNFRIRSDFLKQSFANFRQIVNSLIKIYFKWERIEGSSMDKVEIFVSQLNPNYLLQTNQLLLLLCILNFYYDIPGLKYLNIFEYIIESYYVGASENSDVIENSKFFTRSNLAKLVAGNLPNGQFHGEVFIKHFTIFLFLNIILYGPEYFMGCFMDKYIRTLEFLRKKINFDKNWEVKWINFYIRLLNLVEAVCPFVGGSKYAVEEEEIDFLFSLVNKEREVDSESNITLDCFICLVKFDQYLIERRRWPRNEKVCKSFAYICRRLTDDLYEILRIRSDESEQGERLSFVQLFFTQLLTLNNLLCANHCGGSVVPFEQENLFNGFNFEIYEVLPEELCGNVEGGEIQGCYYWCQSKYEFLSELLMRNEDMDVSELIFLFVEVSVGKHCLKVDESVSVLRMLSKEFEFFCNRNDMSLRILKSSCRLVWLLYEFVVFWDMLDHIVVYEPFLWNAQLLLENNGLQSQFGDHRSQHYSEVPMESSGGMDMVDEDCGGAKIWNDTVVEDESVGSEEDEDVIGEGCVDSGVGDGNNEEQLSLNGGINHILQNVDWVKESADEVFEKIHKVLK</sequence>
<evidence type="ECO:0000313" key="3">
    <source>
        <dbReference type="Proteomes" id="UP000019375"/>
    </source>
</evidence>
<dbReference type="GO" id="GO:0008270">
    <property type="term" value="F:zinc ion binding"/>
    <property type="evidence" value="ECO:0007669"/>
    <property type="project" value="InterPro"/>
</dbReference>
<dbReference type="InterPro" id="IPR001138">
    <property type="entry name" value="Zn2Cys6_DnaBD"/>
</dbReference>
<dbReference type="PROSITE" id="PS50048">
    <property type="entry name" value="ZN2_CY6_FUNGAL_2"/>
    <property type="match status" value="1"/>
</dbReference>
<keyword evidence="3" id="KW-1185">Reference proteome</keyword>
<dbReference type="SUPFAM" id="SSF57701">
    <property type="entry name" value="Zn2/Cys6 DNA-binding domain"/>
    <property type="match status" value="1"/>
</dbReference>
<protein>
    <submittedName>
        <fullName evidence="2">ZYBA0S04-10946g1_1</fullName>
    </submittedName>
</protein>
<dbReference type="PROSITE" id="PS00463">
    <property type="entry name" value="ZN2_CY6_FUNGAL_1"/>
    <property type="match status" value="1"/>
</dbReference>
<evidence type="ECO:0000313" key="2">
    <source>
        <dbReference type="EMBL" id="CDF89716.1"/>
    </source>
</evidence>
<feature type="domain" description="Zn(2)-C6 fungal-type" evidence="1">
    <location>
        <begin position="24"/>
        <end position="57"/>
    </location>
</feature>
<name>A0A8J2T984_ZYGB2</name>
<organism evidence="2 3">
    <name type="scientific">Zygosaccharomyces bailii (strain CLIB 213 / ATCC 58445 / CBS 680 / BCRC 21525 / NBRC 1098 / NCYC 1416 / NRRL Y-2227)</name>
    <dbReference type="NCBI Taxonomy" id="1333698"/>
    <lineage>
        <taxon>Eukaryota</taxon>
        <taxon>Fungi</taxon>
        <taxon>Dikarya</taxon>
        <taxon>Ascomycota</taxon>
        <taxon>Saccharomycotina</taxon>
        <taxon>Saccharomycetes</taxon>
        <taxon>Saccharomycetales</taxon>
        <taxon>Saccharomycetaceae</taxon>
        <taxon>Zygosaccharomyces</taxon>
    </lineage>
</organism>
<dbReference type="SMART" id="SM00066">
    <property type="entry name" value="GAL4"/>
    <property type="match status" value="1"/>
</dbReference>
<dbReference type="AlphaFoldDB" id="A0A8J2T984"/>
<dbReference type="Proteomes" id="UP000019375">
    <property type="component" value="Unassembled WGS sequence"/>
</dbReference>
<dbReference type="GO" id="GO:0000981">
    <property type="term" value="F:DNA-binding transcription factor activity, RNA polymerase II-specific"/>
    <property type="evidence" value="ECO:0007669"/>
    <property type="project" value="InterPro"/>
</dbReference>
<reference evidence="3" key="1">
    <citation type="journal article" date="2013" name="Genome Announc.">
        <title>Genome sequence of the food spoilage yeast Zygosaccharomyces bailii CLIB 213(T).</title>
        <authorList>
            <person name="Galeote V."/>
            <person name="Bigey F."/>
            <person name="Devillers H."/>
            <person name="Neuveglise C."/>
            <person name="Dequin S."/>
        </authorList>
    </citation>
    <scope>NUCLEOTIDE SEQUENCE [LARGE SCALE GENOMIC DNA]</scope>
    <source>
        <strain evidence="3">CLIB 213 / ATCC 58445 / CBS 680 / CCRC 21525 / NBRC 1098 / NCYC 1416 / NRRL Y-2227</strain>
    </source>
</reference>
<dbReference type="Gene3D" id="4.10.240.10">
    <property type="entry name" value="Zn(2)-C6 fungal-type DNA-binding domain"/>
    <property type="match status" value="1"/>
</dbReference>
<dbReference type="CDD" id="cd00067">
    <property type="entry name" value="GAL4"/>
    <property type="match status" value="1"/>
</dbReference>
<dbReference type="OrthoDB" id="3163292at2759"/>
<gene>
    <name evidence="2" type="ORF">BN860_10946g</name>
</gene>
<dbReference type="InterPro" id="IPR036864">
    <property type="entry name" value="Zn2-C6_fun-type_DNA-bd_sf"/>
</dbReference>
<accession>A0A8J2T984</accession>
<dbReference type="Pfam" id="PF00172">
    <property type="entry name" value="Zn_clus"/>
    <property type="match status" value="1"/>
</dbReference>